<dbReference type="InterPro" id="IPR000400">
    <property type="entry name" value="Glyco_hydro_46"/>
</dbReference>
<dbReference type="SUPFAM" id="SSF53955">
    <property type="entry name" value="Lysozyme-like"/>
    <property type="match status" value="1"/>
</dbReference>
<dbReference type="PROSITE" id="PS50022">
    <property type="entry name" value="FA58C_3"/>
    <property type="match status" value="1"/>
</dbReference>
<dbReference type="AlphaFoldDB" id="A0A919MVW4"/>
<reference evidence="3" key="1">
    <citation type="submission" date="2021-01" db="EMBL/GenBank/DDBJ databases">
        <title>Whole genome shotgun sequence of Actinoplanes rishiriensis NBRC 108556.</title>
        <authorList>
            <person name="Komaki H."/>
            <person name="Tamura T."/>
        </authorList>
    </citation>
    <scope>NUCLEOTIDE SEQUENCE</scope>
    <source>
        <strain evidence="3">NBRC 108556</strain>
    </source>
</reference>
<organism evidence="3 4">
    <name type="scientific">Paractinoplanes rishiriensis</name>
    <dbReference type="NCBI Taxonomy" id="1050105"/>
    <lineage>
        <taxon>Bacteria</taxon>
        <taxon>Bacillati</taxon>
        <taxon>Actinomycetota</taxon>
        <taxon>Actinomycetes</taxon>
        <taxon>Micromonosporales</taxon>
        <taxon>Micromonosporaceae</taxon>
        <taxon>Paractinoplanes</taxon>
    </lineage>
</organism>
<dbReference type="Proteomes" id="UP000636960">
    <property type="component" value="Unassembled WGS sequence"/>
</dbReference>
<evidence type="ECO:0000313" key="4">
    <source>
        <dbReference type="Proteomes" id="UP000636960"/>
    </source>
</evidence>
<evidence type="ECO:0000256" key="1">
    <source>
        <dbReference type="SAM" id="MobiDB-lite"/>
    </source>
</evidence>
<dbReference type="SUPFAM" id="SSF49785">
    <property type="entry name" value="Galactose-binding domain-like"/>
    <property type="match status" value="1"/>
</dbReference>
<dbReference type="EMBL" id="BOMV01000008">
    <property type="protein sequence ID" value="GIE94040.1"/>
    <property type="molecule type" value="Genomic_DNA"/>
</dbReference>
<dbReference type="GO" id="GO:0016977">
    <property type="term" value="F:chitosanase activity"/>
    <property type="evidence" value="ECO:0007669"/>
    <property type="project" value="InterPro"/>
</dbReference>
<dbReference type="InterPro" id="IPR000421">
    <property type="entry name" value="FA58C"/>
</dbReference>
<dbReference type="GO" id="GO:0005975">
    <property type="term" value="P:carbohydrate metabolic process"/>
    <property type="evidence" value="ECO:0007669"/>
    <property type="project" value="InterPro"/>
</dbReference>
<name>A0A919MVW4_9ACTN</name>
<feature type="domain" description="F5/8 type C" evidence="2">
    <location>
        <begin position="19"/>
        <end position="163"/>
    </location>
</feature>
<dbReference type="InterPro" id="IPR023346">
    <property type="entry name" value="Lysozyme-like_dom_sf"/>
</dbReference>
<dbReference type="RefSeq" id="WP_203780369.1">
    <property type="nucleotide sequence ID" value="NZ_BOMV01000008.1"/>
</dbReference>
<dbReference type="GO" id="GO:0005576">
    <property type="term" value="C:extracellular region"/>
    <property type="evidence" value="ECO:0007669"/>
    <property type="project" value="InterPro"/>
</dbReference>
<sequence>MRLRPRTIALGGGISVVLCIPLAISVAASASSDVLVSRNRPAAASSERDAATPAGAATDASQGTRWVSADGPGTQWVRVDLGVVQDVDRVRLHWDRDFARTYRVQVSVDGANWKDVYATRSGNGGTDDLKRLDGTGRYVRVLALQRGRDTGGYALGEVRAYGPASAPLRAVESADRTIAAGLAHPRKKQIALEILSSAENSTLNWRANFGYIEDIRDGRGYTAGIAGFCSGTSDMLAVVAEYTRRKPRNLLAGYLPALRAVDGSDSHAGLDPGYPAAWRRAAQDPVFQKVQEDQRDEMYFGPAVQLAAADRLRALGQFAYFDAAIMHGVSGLRSIRAQAMRAARSPAQGGDEIVYLEAFLNARAAEMRTEDAHSDTTRVETAQRVFLRRGNLDLAGPLVWKVYGDTYRTG</sequence>
<feature type="compositionally biased region" description="Low complexity" evidence="1">
    <location>
        <begin position="51"/>
        <end position="60"/>
    </location>
</feature>
<keyword evidence="4" id="KW-1185">Reference proteome</keyword>
<dbReference type="CDD" id="cd00978">
    <property type="entry name" value="chitosanase_GH46"/>
    <property type="match status" value="1"/>
</dbReference>
<dbReference type="Pfam" id="PF01374">
    <property type="entry name" value="Glyco_hydro_46"/>
    <property type="match status" value="1"/>
</dbReference>
<feature type="region of interest" description="Disordered" evidence="1">
    <location>
        <begin position="42"/>
        <end position="67"/>
    </location>
</feature>
<proteinExistence type="predicted"/>
<dbReference type="InterPro" id="IPR023099">
    <property type="entry name" value="Glyco_hydro_46_N"/>
</dbReference>
<protein>
    <recommendedName>
        <fullName evidence="2">F5/8 type C domain-containing protein</fullName>
    </recommendedName>
</protein>
<evidence type="ECO:0000259" key="2">
    <source>
        <dbReference type="PROSITE" id="PS50022"/>
    </source>
</evidence>
<dbReference type="Gene3D" id="3.30.386.10">
    <property type="entry name" value="Chitosanase, subunit A, domain 2"/>
    <property type="match status" value="1"/>
</dbReference>
<gene>
    <name evidence="3" type="ORF">Ari01nite_15050</name>
</gene>
<dbReference type="Gene3D" id="2.60.120.260">
    <property type="entry name" value="Galactose-binding domain-like"/>
    <property type="match status" value="1"/>
</dbReference>
<dbReference type="Pfam" id="PF00754">
    <property type="entry name" value="F5_F8_type_C"/>
    <property type="match status" value="1"/>
</dbReference>
<dbReference type="InterPro" id="IPR008979">
    <property type="entry name" value="Galactose-bd-like_sf"/>
</dbReference>
<dbReference type="Gene3D" id="1.20.141.10">
    <property type="entry name" value="Chitosanase, subunit A, domain 1"/>
    <property type="match status" value="1"/>
</dbReference>
<accession>A0A919MVW4</accession>
<comment type="caution">
    <text evidence="3">The sequence shown here is derived from an EMBL/GenBank/DDBJ whole genome shotgun (WGS) entry which is preliminary data.</text>
</comment>
<evidence type="ECO:0000313" key="3">
    <source>
        <dbReference type="EMBL" id="GIE94040.1"/>
    </source>
</evidence>